<dbReference type="EC" id="2.4.-.-" evidence="2"/>
<proteinExistence type="predicted"/>
<dbReference type="Gene3D" id="3.90.550.10">
    <property type="entry name" value="Spore Coat Polysaccharide Biosynthesis Protein SpsA, Chain A"/>
    <property type="match status" value="1"/>
</dbReference>
<sequence>MLEEDLVSVGIPAYNHENYIQETIRSIINQTYKNIELIILDDGSTDKTWEKILELEDECKKRFTNIHFEKQQNIGCTKTNAKLISLATGKYYMNIASDDLAKPNTIEIEYEFLKNNPDYTLCVGDNDLIDSSSNVIAMDENRHVATRLSKFIFYTTVEHSTYDLSRSFQDDYAKRCDWRKVEAITYADLWHGNKIPNVGLYRLDLLKQVDLNNAMYPIDDWAIHIQLLKIGKYKVLPDILGTYRIHENQQIKNNDKLILDIRVIQFYEIYRLETEYPEYLTDELYENWWFRALKNKFDKTKNSIYWDEKYYLNKYPEVLEAGYLPIVHYLTYGVYNGYLPCDKFEKFNKDFKNINLAIEGHKYFTQSKLPRLFGLKLFGLRLCDIKTISPGNYNIYLLSIPFLSVRTNEKDININFLTLQRLYAKIKNYRNRILEKNKFEEKTKILEKNKINRNAIINKFKNGEKITIALLTSRPGMWNFDSLYNILNKDNRFDVKIVVMPDPYQGEETMIHYLIKTLKELRNKGYEPISGFDLNTHKVLDFKNKINPDIIFYSDFWKPHFFNEFYITNFLDKITMLNDYGFNVMQENKVVVFELNNMVDLYFRQTYFHKKMAIPLMKNRGNNIRIVGSPKIESFFDKDYQPANPWKIQNSIKKKIIWAPHYNKMTSKDMYCCNAFWEIYNTMLEIADIYADQIQIAFRPHPMLKQNLYKEWGKHRTNLYFNEWQTRENTQVFEDEFIDLFLTSDAMIMDSCSFLAEYTAVNKPLFYTSTKTSRLNLNEFGKEIFENVYSTSNNLTLDIEHFIQDVVINGNDYKKEERTEFVKQYFGKINGKTASENIYDEIIKFLEKGEV</sequence>
<evidence type="ECO:0000259" key="1">
    <source>
        <dbReference type="Pfam" id="PF00535"/>
    </source>
</evidence>
<dbReference type="InterPro" id="IPR043148">
    <property type="entry name" value="TagF_C"/>
</dbReference>
<gene>
    <name evidence="2" type="ORF">V2I23_08130</name>
</gene>
<dbReference type="GO" id="GO:0016757">
    <property type="term" value="F:glycosyltransferase activity"/>
    <property type="evidence" value="ECO:0007669"/>
    <property type="project" value="UniProtKB-KW"/>
</dbReference>
<dbReference type="CDD" id="cd00761">
    <property type="entry name" value="Glyco_tranf_GTA_type"/>
    <property type="match status" value="1"/>
</dbReference>
<keyword evidence="2" id="KW-0328">Glycosyltransferase</keyword>
<dbReference type="Gene3D" id="3.40.50.12580">
    <property type="match status" value="1"/>
</dbReference>
<dbReference type="InterPro" id="IPR029044">
    <property type="entry name" value="Nucleotide-diphossugar_trans"/>
</dbReference>
<evidence type="ECO:0000313" key="3">
    <source>
        <dbReference type="Proteomes" id="UP001331664"/>
    </source>
</evidence>
<dbReference type="SUPFAM" id="SSF53448">
    <property type="entry name" value="Nucleotide-diphospho-sugar transferases"/>
    <property type="match status" value="1"/>
</dbReference>
<dbReference type="InterPro" id="IPR001173">
    <property type="entry name" value="Glyco_trans_2-like"/>
</dbReference>
<dbReference type="SUPFAM" id="SSF53756">
    <property type="entry name" value="UDP-Glycosyltransferase/glycogen phosphorylase"/>
    <property type="match status" value="1"/>
</dbReference>
<dbReference type="Pfam" id="PF00535">
    <property type="entry name" value="Glycos_transf_2"/>
    <property type="match status" value="1"/>
</dbReference>
<evidence type="ECO:0000313" key="2">
    <source>
        <dbReference type="EMBL" id="MEE3745246.1"/>
    </source>
</evidence>
<organism evidence="2 3">
    <name type="scientific">Campylobacter porcelli</name>
    <dbReference type="NCBI Taxonomy" id="1660073"/>
    <lineage>
        <taxon>Bacteria</taxon>
        <taxon>Pseudomonadati</taxon>
        <taxon>Campylobacterota</taxon>
        <taxon>Epsilonproteobacteria</taxon>
        <taxon>Campylobacterales</taxon>
        <taxon>Campylobacteraceae</taxon>
        <taxon>Campylobacter</taxon>
    </lineage>
</organism>
<comment type="caution">
    <text evidence="2">The sequence shown here is derived from an EMBL/GenBank/DDBJ whole genome shotgun (WGS) entry which is preliminary data.</text>
</comment>
<dbReference type="Proteomes" id="UP001331664">
    <property type="component" value="Unassembled WGS sequence"/>
</dbReference>
<reference evidence="2 3" key="1">
    <citation type="submission" date="2024-01" db="EMBL/GenBank/DDBJ databases">
        <title>Campylobacter porcellus sp. nov.</title>
        <authorList>
            <person name="Papic B."/>
            <person name="Gruntar I."/>
        </authorList>
    </citation>
    <scope>NUCLEOTIDE SEQUENCE [LARGE SCALE GENOMIC DNA]</scope>
    <source>
        <strain evidence="2 3">CX2-4855-23</strain>
    </source>
</reference>
<feature type="domain" description="Glycosyltransferase 2-like" evidence="1">
    <location>
        <begin position="8"/>
        <end position="124"/>
    </location>
</feature>
<dbReference type="PANTHER" id="PTHR22916:SF3">
    <property type="entry name" value="UDP-GLCNAC:BETAGAL BETA-1,3-N-ACETYLGLUCOSAMINYLTRANSFERASE-LIKE PROTEIN 1"/>
    <property type="match status" value="1"/>
</dbReference>
<dbReference type="PANTHER" id="PTHR22916">
    <property type="entry name" value="GLYCOSYLTRANSFERASE"/>
    <property type="match status" value="1"/>
</dbReference>
<accession>A0ABU7M6D9</accession>
<dbReference type="EMBL" id="JAZBRD010000019">
    <property type="protein sequence ID" value="MEE3745246.1"/>
    <property type="molecule type" value="Genomic_DNA"/>
</dbReference>
<dbReference type="RefSeq" id="WP_330526538.1">
    <property type="nucleotide sequence ID" value="NZ_JAZBRD010000019.1"/>
</dbReference>
<keyword evidence="3" id="KW-1185">Reference proteome</keyword>
<protein>
    <submittedName>
        <fullName evidence="2">Glycosyltransferase</fullName>
        <ecNumber evidence="2">2.4.-.-</ecNumber>
    </submittedName>
</protein>
<keyword evidence="2" id="KW-0808">Transferase</keyword>
<name>A0ABU7M6D9_9BACT</name>